<name>A0A0K2VJP9_LEPSM</name>
<accession>A0A0K2VJP9</accession>
<sequence>MTNHILILVKLSRGREFWLKKKWNNEKIVWTKKLLLPFHMENRCLRRSLVKKYSKMVFLGQI</sequence>
<proteinExistence type="predicted"/>
<protein>
    <submittedName>
        <fullName evidence="1">Uncharacterized protein</fullName>
    </submittedName>
</protein>
<organism evidence="1">
    <name type="scientific">Lepeophtheirus salmonis</name>
    <name type="common">Salmon louse</name>
    <name type="synonym">Caligus salmonis</name>
    <dbReference type="NCBI Taxonomy" id="72036"/>
    <lineage>
        <taxon>Eukaryota</taxon>
        <taxon>Metazoa</taxon>
        <taxon>Ecdysozoa</taxon>
        <taxon>Arthropoda</taxon>
        <taxon>Crustacea</taxon>
        <taxon>Multicrustacea</taxon>
        <taxon>Hexanauplia</taxon>
        <taxon>Copepoda</taxon>
        <taxon>Siphonostomatoida</taxon>
        <taxon>Caligidae</taxon>
        <taxon>Lepeophtheirus</taxon>
    </lineage>
</organism>
<evidence type="ECO:0000313" key="1">
    <source>
        <dbReference type="EMBL" id="CDW50407.1"/>
    </source>
</evidence>
<dbReference type="AlphaFoldDB" id="A0A0K2VJP9"/>
<dbReference type="EMBL" id="HACA01033046">
    <property type="protein sequence ID" value="CDW50407.1"/>
    <property type="molecule type" value="Transcribed_RNA"/>
</dbReference>
<reference evidence="1" key="1">
    <citation type="submission" date="2014-05" db="EMBL/GenBank/DDBJ databases">
        <authorList>
            <person name="Chronopoulou M."/>
        </authorList>
    </citation>
    <scope>NUCLEOTIDE SEQUENCE</scope>
    <source>
        <tissue evidence="1">Whole organism</tissue>
    </source>
</reference>